<feature type="domain" description="RNA-binding S4" evidence="11">
    <location>
        <begin position="32"/>
        <end position="90"/>
    </location>
</feature>
<dbReference type="InterPro" id="IPR006145">
    <property type="entry name" value="PsdUridine_synth_RsuA/RluA"/>
</dbReference>
<feature type="binding site" evidence="7">
    <location>
        <begin position="333"/>
        <end position="338"/>
    </location>
    <ligand>
        <name>ATP</name>
        <dbReference type="ChEBI" id="CHEBI:30616"/>
    </ligand>
</feature>
<gene>
    <name evidence="7 12" type="primary">coaE</name>
    <name evidence="12" type="ORF">H9962_09940</name>
</gene>
<evidence type="ECO:0000256" key="10">
    <source>
        <dbReference type="PROSITE-ProRule" id="PRU00182"/>
    </source>
</evidence>
<dbReference type="Pfam" id="PF00849">
    <property type="entry name" value="PseudoU_synth_2"/>
    <property type="match status" value="1"/>
</dbReference>
<dbReference type="InterPro" id="IPR001977">
    <property type="entry name" value="Depp_CoAkinase"/>
</dbReference>
<dbReference type="GO" id="GO:0005524">
    <property type="term" value="F:ATP binding"/>
    <property type="evidence" value="ECO:0007669"/>
    <property type="project" value="UniProtKB-UniRule"/>
</dbReference>
<dbReference type="InterPro" id="IPR020103">
    <property type="entry name" value="PsdUridine_synth_cat_dom_sf"/>
</dbReference>
<accession>A0A9D2HDY7</accession>
<organism evidence="12 13">
    <name type="scientific">Candidatus Mailhella merdigallinarum</name>
    <dbReference type="NCBI Taxonomy" id="2838658"/>
    <lineage>
        <taxon>Bacteria</taxon>
        <taxon>Pseudomonadati</taxon>
        <taxon>Thermodesulfobacteriota</taxon>
        <taxon>Desulfovibrionia</taxon>
        <taxon>Desulfovibrionales</taxon>
        <taxon>Desulfovibrionaceae</taxon>
        <taxon>Mailhella</taxon>
    </lineage>
</organism>
<dbReference type="PROSITE" id="PS50889">
    <property type="entry name" value="S4"/>
    <property type="match status" value="1"/>
</dbReference>
<dbReference type="NCBIfam" id="TIGR00152">
    <property type="entry name" value="dephospho-CoA kinase"/>
    <property type="match status" value="1"/>
</dbReference>
<protein>
    <recommendedName>
        <fullName evidence="7 8">Dephospho-CoA kinase</fullName>
        <ecNumber evidence="7 8">2.7.1.24</ecNumber>
    </recommendedName>
    <alternativeName>
        <fullName evidence="7">Dephosphocoenzyme A kinase</fullName>
    </alternativeName>
</protein>
<dbReference type="NCBIfam" id="TIGR00005">
    <property type="entry name" value="rluA_subfam"/>
    <property type="match status" value="1"/>
</dbReference>
<keyword evidence="10" id="KW-0694">RNA-binding</keyword>
<dbReference type="SUPFAM" id="SSF55174">
    <property type="entry name" value="Alpha-L RNA-binding motif"/>
    <property type="match status" value="1"/>
</dbReference>
<dbReference type="InterPro" id="IPR006224">
    <property type="entry name" value="PsdUridine_synth_RluA-like_CS"/>
</dbReference>
<dbReference type="InterPro" id="IPR036986">
    <property type="entry name" value="S4_RNA-bd_sf"/>
</dbReference>
<evidence type="ECO:0000313" key="12">
    <source>
        <dbReference type="EMBL" id="HJA09488.1"/>
    </source>
</evidence>
<evidence type="ECO:0000256" key="9">
    <source>
        <dbReference type="PIRSR" id="PIRSR606225-1"/>
    </source>
</evidence>
<keyword evidence="5 7" id="KW-0173">Coenzyme A biosynthesis</keyword>
<comment type="catalytic activity">
    <reaction evidence="7">
        <text>3'-dephospho-CoA + ATP = ADP + CoA + H(+)</text>
        <dbReference type="Rhea" id="RHEA:18245"/>
        <dbReference type="ChEBI" id="CHEBI:15378"/>
        <dbReference type="ChEBI" id="CHEBI:30616"/>
        <dbReference type="ChEBI" id="CHEBI:57287"/>
        <dbReference type="ChEBI" id="CHEBI:57328"/>
        <dbReference type="ChEBI" id="CHEBI:456216"/>
        <dbReference type="EC" id="2.7.1.24"/>
    </reaction>
</comment>
<dbReference type="HAMAP" id="MF_00376">
    <property type="entry name" value="Dephospho_CoA_kinase"/>
    <property type="match status" value="1"/>
</dbReference>
<evidence type="ECO:0000259" key="11">
    <source>
        <dbReference type="SMART" id="SM00363"/>
    </source>
</evidence>
<keyword evidence="4 7" id="KW-0067">ATP-binding</keyword>
<dbReference type="PANTHER" id="PTHR21600">
    <property type="entry name" value="MITOCHONDRIAL RNA PSEUDOURIDINE SYNTHASE"/>
    <property type="match status" value="1"/>
</dbReference>
<feature type="active site" evidence="9">
    <location>
        <position position="153"/>
    </location>
</feature>
<evidence type="ECO:0000256" key="1">
    <source>
        <dbReference type="ARBA" id="ARBA00009018"/>
    </source>
</evidence>
<dbReference type="AlphaFoldDB" id="A0A9D2HDY7"/>
<evidence type="ECO:0000313" key="13">
    <source>
        <dbReference type="Proteomes" id="UP000824225"/>
    </source>
</evidence>
<evidence type="ECO:0000256" key="7">
    <source>
        <dbReference type="HAMAP-Rule" id="MF_00376"/>
    </source>
</evidence>
<dbReference type="InterPro" id="IPR002942">
    <property type="entry name" value="S4_RNA-bd"/>
</dbReference>
<comment type="similarity">
    <text evidence="2">Belongs to the pseudouridine synthase RluA family.</text>
</comment>
<sequence>MDRDLYSADFAGAREPGTSGGRYVVGLGERGARLDVFASRAAGLSRARVKKAVQGGLCRVDGRVCTDADARLEEGRVVELCLPVAEGALTPEDGELAVLYRDESVAVVNKPAGLTVHPCPSCPEGTLVHRLLAHFPELARQEGFRPGIVHRLDKDTSGLLVAALTEAARLALTGAFAARAVHKTYLALTRGVPETEGTVNLPLGRHPTLKTRVAVVPESKGGKPALSFWRRLYADPAGRFALLAVTIHTGRTHQIRVHMAEIGHPLWGDKLYAPRDDRDPAPRQMLHAWKLAFPHPDRDESLSFVCPPPDDFLRAALALARRTQRVVLTGTPGCGKSSVLRLLAAEGTPVWSADAVVARLYRPGGDGWLLIRRRWGERFMNGEDGPVDHAALAAALAEDAGMRRELEHLIHPLVFADMERFFAQAEADGNERAVAEVPLWHESRKPDVDAVVVTVTCPAEVRHARVLEGRGWSGERARAVDAWQWSERDKIAASHYVLDNSGPAEELPGKVRSLLERLDERRSAAGTALADTLRALWGERVTTSVRGRPDEEGVLS</sequence>
<keyword evidence="7 12" id="KW-0418">Kinase</keyword>
<dbReference type="PROSITE" id="PS01129">
    <property type="entry name" value="PSI_RLU"/>
    <property type="match status" value="1"/>
</dbReference>
<dbReference type="InterPro" id="IPR006225">
    <property type="entry name" value="PsdUridine_synth_RluC/D"/>
</dbReference>
<dbReference type="GO" id="GO:0004140">
    <property type="term" value="F:dephospho-CoA kinase activity"/>
    <property type="evidence" value="ECO:0007669"/>
    <property type="project" value="UniProtKB-UniRule"/>
</dbReference>
<dbReference type="CDD" id="cd00165">
    <property type="entry name" value="S4"/>
    <property type="match status" value="1"/>
</dbReference>
<dbReference type="SUPFAM" id="SSF52540">
    <property type="entry name" value="P-loop containing nucleoside triphosphate hydrolases"/>
    <property type="match status" value="1"/>
</dbReference>
<keyword evidence="6" id="KW-0413">Isomerase</keyword>
<dbReference type="Gene3D" id="3.40.50.300">
    <property type="entry name" value="P-loop containing nucleotide triphosphate hydrolases"/>
    <property type="match status" value="1"/>
</dbReference>
<keyword evidence="7" id="KW-0963">Cytoplasm</keyword>
<dbReference type="Gene3D" id="3.30.2350.10">
    <property type="entry name" value="Pseudouridine synthase"/>
    <property type="match status" value="1"/>
</dbReference>
<dbReference type="Pfam" id="PF01121">
    <property type="entry name" value="CoaE"/>
    <property type="match status" value="1"/>
</dbReference>
<evidence type="ECO:0000256" key="6">
    <source>
        <dbReference type="ARBA" id="ARBA00023235"/>
    </source>
</evidence>
<dbReference type="InterPro" id="IPR050188">
    <property type="entry name" value="RluA_PseudoU_synthase"/>
</dbReference>
<comment type="pathway">
    <text evidence="7">Cofactor biosynthesis; coenzyme A biosynthesis; CoA from (R)-pantothenate: step 5/5.</text>
</comment>
<comment type="subcellular location">
    <subcellularLocation>
        <location evidence="7">Cytoplasm</location>
    </subcellularLocation>
</comment>
<dbReference type="PANTHER" id="PTHR21600:SF44">
    <property type="entry name" value="RIBOSOMAL LARGE SUBUNIT PSEUDOURIDINE SYNTHASE D"/>
    <property type="match status" value="1"/>
</dbReference>
<evidence type="ECO:0000256" key="3">
    <source>
        <dbReference type="ARBA" id="ARBA00022741"/>
    </source>
</evidence>
<dbReference type="EMBL" id="DXAN01000032">
    <property type="protein sequence ID" value="HJA09488.1"/>
    <property type="molecule type" value="Genomic_DNA"/>
</dbReference>
<reference evidence="12" key="2">
    <citation type="submission" date="2021-04" db="EMBL/GenBank/DDBJ databases">
        <authorList>
            <person name="Gilroy R."/>
        </authorList>
    </citation>
    <scope>NUCLEOTIDE SEQUENCE</scope>
    <source>
        <strain evidence="12">CHK186-16707</strain>
    </source>
</reference>
<dbReference type="GO" id="GO:0005737">
    <property type="term" value="C:cytoplasm"/>
    <property type="evidence" value="ECO:0007669"/>
    <property type="project" value="UniProtKB-SubCell"/>
</dbReference>
<evidence type="ECO:0000256" key="4">
    <source>
        <dbReference type="ARBA" id="ARBA00022840"/>
    </source>
</evidence>
<dbReference type="Proteomes" id="UP000824225">
    <property type="component" value="Unassembled WGS sequence"/>
</dbReference>
<dbReference type="GO" id="GO:0003723">
    <property type="term" value="F:RNA binding"/>
    <property type="evidence" value="ECO:0007669"/>
    <property type="project" value="UniProtKB-KW"/>
</dbReference>
<dbReference type="GO" id="GO:0120159">
    <property type="term" value="F:rRNA pseudouridine synthase activity"/>
    <property type="evidence" value="ECO:0007669"/>
    <property type="project" value="UniProtKB-ARBA"/>
</dbReference>
<keyword evidence="3 7" id="KW-0547">Nucleotide-binding</keyword>
<dbReference type="Pfam" id="PF01479">
    <property type="entry name" value="S4"/>
    <property type="match status" value="1"/>
</dbReference>
<dbReference type="CDD" id="cd02869">
    <property type="entry name" value="PseudoU_synth_RluA_like"/>
    <property type="match status" value="1"/>
</dbReference>
<dbReference type="GO" id="GO:0000455">
    <property type="term" value="P:enzyme-directed rRNA pseudouridine synthesis"/>
    <property type="evidence" value="ECO:0007669"/>
    <property type="project" value="UniProtKB-ARBA"/>
</dbReference>
<dbReference type="EC" id="2.7.1.24" evidence="7 8"/>
<dbReference type="Gene3D" id="3.10.290.10">
    <property type="entry name" value="RNA-binding S4 domain"/>
    <property type="match status" value="1"/>
</dbReference>
<name>A0A9D2HDY7_9BACT</name>
<evidence type="ECO:0000256" key="8">
    <source>
        <dbReference type="NCBIfam" id="TIGR00152"/>
    </source>
</evidence>
<dbReference type="SUPFAM" id="SSF55120">
    <property type="entry name" value="Pseudouridine synthase"/>
    <property type="match status" value="1"/>
</dbReference>
<reference evidence="12" key="1">
    <citation type="journal article" date="2021" name="PeerJ">
        <title>Extensive microbial diversity within the chicken gut microbiome revealed by metagenomics and culture.</title>
        <authorList>
            <person name="Gilroy R."/>
            <person name="Ravi A."/>
            <person name="Getino M."/>
            <person name="Pursley I."/>
            <person name="Horton D.L."/>
            <person name="Alikhan N.F."/>
            <person name="Baker D."/>
            <person name="Gharbi K."/>
            <person name="Hall N."/>
            <person name="Watson M."/>
            <person name="Adriaenssens E.M."/>
            <person name="Foster-Nyarko E."/>
            <person name="Jarju S."/>
            <person name="Secka A."/>
            <person name="Antonio M."/>
            <person name="Oren A."/>
            <person name="Chaudhuri R.R."/>
            <person name="La Ragione R."/>
            <person name="Hildebrand F."/>
            <person name="Pallen M.J."/>
        </authorList>
    </citation>
    <scope>NUCLEOTIDE SEQUENCE</scope>
    <source>
        <strain evidence="12">CHK186-16707</strain>
    </source>
</reference>
<keyword evidence="7 12" id="KW-0808">Transferase</keyword>
<dbReference type="PROSITE" id="PS51219">
    <property type="entry name" value="DPCK"/>
    <property type="match status" value="1"/>
</dbReference>
<evidence type="ECO:0000256" key="2">
    <source>
        <dbReference type="ARBA" id="ARBA00010876"/>
    </source>
</evidence>
<dbReference type="SMART" id="SM00363">
    <property type="entry name" value="S4"/>
    <property type="match status" value="1"/>
</dbReference>
<comment type="function">
    <text evidence="7">Catalyzes the phosphorylation of the 3'-hydroxyl group of dephosphocoenzyme A to form coenzyme A.</text>
</comment>
<comment type="similarity">
    <text evidence="1 7">Belongs to the CoaE family.</text>
</comment>
<proteinExistence type="inferred from homology"/>
<dbReference type="InterPro" id="IPR027417">
    <property type="entry name" value="P-loop_NTPase"/>
</dbReference>
<evidence type="ECO:0000256" key="5">
    <source>
        <dbReference type="ARBA" id="ARBA00022993"/>
    </source>
</evidence>
<comment type="caution">
    <text evidence="12">The sequence shown here is derived from an EMBL/GenBank/DDBJ whole genome shotgun (WGS) entry which is preliminary data.</text>
</comment>
<dbReference type="GO" id="GO:0015937">
    <property type="term" value="P:coenzyme A biosynthetic process"/>
    <property type="evidence" value="ECO:0007669"/>
    <property type="project" value="UniProtKB-UniRule"/>
</dbReference>
<dbReference type="CDD" id="cd02022">
    <property type="entry name" value="DPCK"/>
    <property type="match status" value="1"/>
</dbReference>